<name>A0A0F9KR30_9ZZZZ</name>
<proteinExistence type="predicted"/>
<sequence length="107" mass="11721">MPEPHVFRLQLIATPGKQEGDLECVLLMELPPGEFDPLDYLAFLHMGQSKTAALFEEELDKIAATYANMQSITTGEARIELLDIVCNEIGLALDAGDGEEQENISAD</sequence>
<dbReference type="EMBL" id="LAZR01008674">
    <property type="protein sequence ID" value="KKM77231.1"/>
    <property type="molecule type" value="Genomic_DNA"/>
</dbReference>
<organism evidence="1">
    <name type="scientific">marine sediment metagenome</name>
    <dbReference type="NCBI Taxonomy" id="412755"/>
    <lineage>
        <taxon>unclassified sequences</taxon>
        <taxon>metagenomes</taxon>
        <taxon>ecological metagenomes</taxon>
    </lineage>
</organism>
<evidence type="ECO:0000313" key="1">
    <source>
        <dbReference type="EMBL" id="KKM77231.1"/>
    </source>
</evidence>
<accession>A0A0F9KR30</accession>
<dbReference type="AlphaFoldDB" id="A0A0F9KR30"/>
<comment type="caution">
    <text evidence="1">The sequence shown here is derived from an EMBL/GenBank/DDBJ whole genome shotgun (WGS) entry which is preliminary data.</text>
</comment>
<reference evidence="1" key="1">
    <citation type="journal article" date="2015" name="Nature">
        <title>Complex archaea that bridge the gap between prokaryotes and eukaryotes.</title>
        <authorList>
            <person name="Spang A."/>
            <person name="Saw J.H."/>
            <person name="Jorgensen S.L."/>
            <person name="Zaremba-Niedzwiedzka K."/>
            <person name="Martijn J."/>
            <person name="Lind A.E."/>
            <person name="van Eijk R."/>
            <person name="Schleper C."/>
            <person name="Guy L."/>
            <person name="Ettema T.J."/>
        </authorList>
    </citation>
    <scope>NUCLEOTIDE SEQUENCE</scope>
</reference>
<gene>
    <name evidence="1" type="ORF">LCGC14_1372070</name>
</gene>
<protein>
    <submittedName>
        <fullName evidence="1">Uncharacterized protein</fullName>
    </submittedName>
</protein>